<dbReference type="Proteomes" id="UP000541969">
    <property type="component" value="Unassembled WGS sequence"/>
</dbReference>
<dbReference type="PROSITE" id="PS50921">
    <property type="entry name" value="ANTAR"/>
    <property type="match status" value="1"/>
</dbReference>
<dbReference type="SUPFAM" id="SSF55781">
    <property type="entry name" value="GAF domain-like"/>
    <property type="match status" value="1"/>
</dbReference>
<dbReference type="Gene3D" id="3.30.450.20">
    <property type="entry name" value="PAS domain"/>
    <property type="match status" value="1"/>
</dbReference>
<evidence type="ECO:0000259" key="7">
    <source>
        <dbReference type="PROSITE" id="PS50921"/>
    </source>
</evidence>
<evidence type="ECO:0000256" key="4">
    <source>
        <dbReference type="ARBA" id="ARBA00023163"/>
    </source>
</evidence>
<evidence type="ECO:0000256" key="3">
    <source>
        <dbReference type="ARBA" id="ARBA00023015"/>
    </source>
</evidence>
<dbReference type="InterPro" id="IPR005561">
    <property type="entry name" value="ANTAR"/>
</dbReference>
<feature type="coiled-coil region" evidence="5">
    <location>
        <begin position="23"/>
        <end position="53"/>
    </location>
</feature>
<dbReference type="Gene3D" id="3.30.450.40">
    <property type="match status" value="1"/>
</dbReference>
<dbReference type="GO" id="GO:0016301">
    <property type="term" value="F:kinase activity"/>
    <property type="evidence" value="ECO:0007669"/>
    <property type="project" value="UniProtKB-KW"/>
</dbReference>
<name>A0A853CLL0_9ACTN</name>
<dbReference type="InterPro" id="IPR029016">
    <property type="entry name" value="GAF-like_dom_sf"/>
</dbReference>
<dbReference type="SMART" id="SM01012">
    <property type="entry name" value="ANTAR"/>
    <property type="match status" value="1"/>
</dbReference>
<dbReference type="InterPro" id="IPR013767">
    <property type="entry name" value="PAS_fold"/>
</dbReference>
<keyword evidence="2" id="KW-0418">Kinase</keyword>
<reference evidence="8 9" key="1">
    <citation type="submission" date="2020-07" db="EMBL/GenBank/DDBJ databases">
        <title>Sequencing the genomes of 1000 actinobacteria strains.</title>
        <authorList>
            <person name="Klenk H.-P."/>
        </authorList>
    </citation>
    <scope>NUCLEOTIDE SEQUENCE [LARGE SCALE GENOMIC DNA]</scope>
    <source>
        <strain evidence="8 9">DSM 104001</strain>
    </source>
</reference>
<evidence type="ECO:0000256" key="1">
    <source>
        <dbReference type="ARBA" id="ARBA00022679"/>
    </source>
</evidence>
<keyword evidence="9" id="KW-1185">Reference proteome</keyword>
<dbReference type="Pfam" id="PF13185">
    <property type="entry name" value="GAF_2"/>
    <property type="match status" value="1"/>
</dbReference>
<gene>
    <name evidence="8" type="ORF">GGQ55_003121</name>
</gene>
<dbReference type="SUPFAM" id="SSF55785">
    <property type="entry name" value="PYP-like sensor domain (PAS domain)"/>
    <property type="match status" value="1"/>
</dbReference>
<dbReference type="Pfam" id="PF03861">
    <property type="entry name" value="ANTAR"/>
    <property type="match status" value="1"/>
</dbReference>
<keyword evidence="5" id="KW-0175">Coiled coil</keyword>
<protein>
    <submittedName>
        <fullName evidence="8">PAS domain S-box-containing protein</fullName>
    </submittedName>
</protein>
<dbReference type="SUPFAM" id="SSF52172">
    <property type="entry name" value="CheY-like"/>
    <property type="match status" value="1"/>
</dbReference>
<accession>A0A853CLL0</accession>
<dbReference type="EMBL" id="JACBZT010000001">
    <property type="protein sequence ID" value="NYJ06843.1"/>
    <property type="molecule type" value="Genomic_DNA"/>
</dbReference>
<dbReference type="RefSeq" id="WP_179718253.1">
    <property type="nucleotide sequence ID" value="NZ_JACBZT010000001.1"/>
</dbReference>
<dbReference type="NCBIfam" id="TIGR00229">
    <property type="entry name" value="sensory_box"/>
    <property type="match status" value="1"/>
</dbReference>
<dbReference type="SMART" id="SM00065">
    <property type="entry name" value="GAF"/>
    <property type="match status" value="1"/>
</dbReference>
<organism evidence="8 9">
    <name type="scientific">Petropleomorpha daqingensis</name>
    <dbReference type="NCBI Taxonomy" id="2026353"/>
    <lineage>
        <taxon>Bacteria</taxon>
        <taxon>Bacillati</taxon>
        <taxon>Actinomycetota</taxon>
        <taxon>Actinomycetes</taxon>
        <taxon>Geodermatophilales</taxon>
        <taxon>Geodermatophilaceae</taxon>
        <taxon>Petropleomorpha</taxon>
    </lineage>
</organism>
<evidence type="ECO:0000259" key="6">
    <source>
        <dbReference type="PROSITE" id="PS50112"/>
    </source>
</evidence>
<dbReference type="GO" id="GO:0006355">
    <property type="term" value="P:regulation of DNA-templated transcription"/>
    <property type="evidence" value="ECO:0007669"/>
    <property type="project" value="InterPro"/>
</dbReference>
<dbReference type="PROSITE" id="PS50112">
    <property type="entry name" value="PAS"/>
    <property type="match status" value="1"/>
</dbReference>
<dbReference type="InterPro" id="IPR003018">
    <property type="entry name" value="GAF"/>
</dbReference>
<dbReference type="InterPro" id="IPR036388">
    <property type="entry name" value="WH-like_DNA-bd_sf"/>
</dbReference>
<dbReference type="GO" id="GO:0003723">
    <property type="term" value="F:RNA binding"/>
    <property type="evidence" value="ECO:0007669"/>
    <property type="project" value="InterPro"/>
</dbReference>
<evidence type="ECO:0000313" key="8">
    <source>
        <dbReference type="EMBL" id="NYJ06843.1"/>
    </source>
</evidence>
<keyword evidence="1" id="KW-0808">Transferase</keyword>
<feature type="domain" description="PAS" evidence="6">
    <location>
        <begin position="68"/>
        <end position="127"/>
    </location>
</feature>
<sequence length="420" mass="44509">MAELQHDFAEPAAPLPQKVLAALGDLEIAHEELRVAEEELDDQRAQIERLVALHDTGQRWRDHLFALLPVGVLVTDAGGKILETNASAAALLGVRPVHLPGKPLLVFVANDHRRLVRDLLGRLGRGKAELHATVQLTPRSGEPVSADLVAVPDPDQEPGTLRWIVLPQGDRPAQPPSVAGEHPDESLQVATALGQLCTLPADGSDQQRLLGRIALVVGAAVPGATGVSVTIGDPVAPDRVATDSAEAQVFDGLQLRTGEGPCVDAYRDGTVTVSADATADPRWPGLARAARGQRVRSALALPIRVADERTGVINVYSTERGAFATQTVRVGEIVASAVAAVLRDVSERASLQALIHHLERALHSRAVIEQAKGIVIAHHGGTADEAFARLVAFSSRQNVKLRDLAELIVREGGTTPLKGL</sequence>
<evidence type="ECO:0000256" key="2">
    <source>
        <dbReference type="ARBA" id="ARBA00022777"/>
    </source>
</evidence>
<dbReference type="InterPro" id="IPR011006">
    <property type="entry name" value="CheY-like_superfamily"/>
</dbReference>
<keyword evidence="4" id="KW-0804">Transcription</keyword>
<dbReference type="AlphaFoldDB" id="A0A853CLL0"/>
<feature type="domain" description="ANTAR" evidence="7">
    <location>
        <begin position="348"/>
        <end position="409"/>
    </location>
</feature>
<dbReference type="SMART" id="SM00091">
    <property type="entry name" value="PAS"/>
    <property type="match status" value="1"/>
</dbReference>
<dbReference type="CDD" id="cd00130">
    <property type="entry name" value="PAS"/>
    <property type="match status" value="1"/>
</dbReference>
<dbReference type="Gene3D" id="1.10.10.10">
    <property type="entry name" value="Winged helix-like DNA-binding domain superfamily/Winged helix DNA-binding domain"/>
    <property type="match status" value="1"/>
</dbReference>
<keyword evidence="3" id="KW-0805">Transcription regulation</keyword>
<dbReference type="Pfam" id="PF00989">
    <property type="entry name" value="PAS"/>
    <property type="match status" value="1"/>
</dbReference>
<comment type="caution">
    <text evidence="8">The sequence shown here is derived from an EMBL/GenBank/DDBJ whole genome shotgun (WGS) entry which is preliminary data.</text>
</comment>
<dbReference type="InterPro" id="IPR035965">
    <property type="entry name" value="PAS-like_dom_sf"/>
</dbReference>
<proteinExistence type="predicted"/>
<evidence type="ECO:0000313" key="9">
    <source>
        <dbReference type="Proteomes" id="UP000541969"/>
    </source>
</evidence>
<evidence type="ECO:0000256" key="5">
    <source>
        <dbReference type="SAM" id="Coils"/>
    </source>
</evidence>
<dbReference type="InterPro" id="IPR000014">
    <property type="entry name" value="PAS"/>
</dbReference>